<organism evidence="1 2">
    <name type="scientific">Castanea mollissima</name>
    <name type="common">Chinese chestnut</name>
    <dbReference type="NCBI Taxonomy" id="60419"/>
    <lineage>
        <taxon>Eukaryota</taxon>
        <taxon>Viridiplantae</taxon>
        <taxon>Streptophyta</taxon>
        <taxon>Embryophyta</taxon>
        <taxon>Tracheophyta</taxon>
        <taxon>Spermatophyta</taxon>
        <taxon>Magnoliopsida</taxon>
        <taxon>eudicotyledons</taxon>
        <taxon>Gunneridae</taxon>
        <taxon>Pentapetalae</taxon>
        <taxon>rosids</taxon>
        <taxon>fabids</taxon>
        <taxon>Fagales</taxon>
        <taxon>Fagaceae</taxon>
        <taxon>Castanea</taxon>
    </lineage>
</organism>
<sequence length="77" mass="9108">MSTVTTGKRQKRRDIKAKAKAAAAHRNFKWLRLEPLRPRIQIQINPLRWLNLLVIQFQAFVLVPRPITWLLRPGITR</sequence>
<reference evidence="1" key="1">
    <citation type="submission" date="2020-03" db="EMBL/GenBank/DDBJ databases">
        <title>Castanea mollissima Vanexum genome sequencing.</title>
        <authorList>
            <person name="Staton M."/>
        </authorList>
    </citation>
    <scope>NUCLEOTIDE SEQUENCE</scope>
    <source>
        <tissue evidence="1">Leaf</tissue>
    </source>
</reference>
<evidence type="ECO:0000313" key="1">
    <source>
        <dbReference type="EMBL" id="KAF3962084.1"/>
    </source>
</evidence>
<evidence type="ECO:0000313" key="2">
    <source>
        <dbReference type="Proteomes" id="UP000737018"/>
    </source>
</evidence>
<keyword evidence="2" id="KW-1185">Reference proteome</keyword>
<name>A0A8J4VV16_9ROSI</name>
<protein>
    <submittedName>
        <fullName evidence="1">Uncharacterized protein</fullName>
    </submittedName>
</protein>
<accession>A0A8J4VV16</accession>
<gene>
    <name evidence="1" type="ORF">CMV_013364</name>
</gene>
<proteinExistence type="predicted"/>
<dbReference type="Proteomes" id="UP000737018">
    <property type="component" value="Unassembled WGS sequence"/>
</dbReference>
<dbReference type="AlphaFoldDB" id="A0A8J4VV16"/>
<comment type="caution">
    <text evidence="1">The sequence shown here is derived from an EMBL/GenBank/DDBJ whole genome shotgun (WGS) entry which is preliminary data.</text>
</comment>
<dbReference type="EMBL" id="JRKL02001779">
    <property type="protein sequence ID" value="KAF3962084.1"/>
    <property type="molecule type" value="Genomic_DNA"/>
</dbReference>